<evidence type="ECO:0000256" key="11">
    <source>
        <dbReference type="SAM" id="Phobius"/>
    </source>
</evidence>
<dbReference type="Proteomes" id="UP000053411">
    <property type="component" value="Unassembled WGS sequence"/>
</dbReference>
<dbReference type="PANTHER" id="PTHR19139">
    <property type="entry name" value="AQUAPORIN TRANSPORTER"/>
    <property type="match status" value="1"/>
</dbReference>
<feature type="transmembrane region" description="Helical" evidence="11">
    <location>
        <begin position="215"/>
        <end position="235"/>
    </location>
</feature>
<dbReference type="GO" id="GO:0005886">
    <property type="term" value="C:plasma membrane"/>
    <property type="evidence" value="ECO:0007669"/>
    <property type="project" value="TreeGrafter"/>
</dbReference>
<dbReference type="PRINTS" id="PR00783">
    <property type="entry name" value="MINTRINSICP"/>
</dbReference>
<protein>
    <recommendedName>
        <fullName evidence="14">Aquaporin rerated protein, other eukaryote</fullName>
    </recommendedName>
</protein>
<keyword evidence="3 9" id="KW-0812">Transmembrane</keyword>
<evidence type="ECO:0000256" key="6">
    <source>
        <dbReference type="ARBA" id="ARBA00023136"/>
    </source>
</evidence>
<comment type="similarity">
    <text evidence="2 9">Belongs to the MIP/aquaporin (TC 1.A.8) family.</text>
</comment>
<keyword evidence="13" id="KW-1185">Reference proteome</keyword>
<feature type="region of interest" description="Disordered" evidence="10">
    <location>
        <begin position="1"/>
        <end position="37"/>
    </location>
</feature>
<keyword evidence="4" id="KW-0677">Repeat</keyword>
<gene>
    <name evidence="12" type="ORF">Z520_07282</name>
</gene>
<evidence type="ECO:0000256" key="7">
    <source>
        <dbReference type="ARBA" id="ARBA00023180"/>
    </source>
</evidence>
<evidence type="ECO:0000256" key="5">
    <source>
        <dbReference type="ARBA" id="ARBA00022989"/>
    </source>
</evidence>
<feature type="transmembrane region" description="Helical" evidence="11">
    <location>
        <begin position="133"/>
        <end position="156"/>
    </location>
</feature>
<feature type="transmembrane region" description="Helical" evidence="11">
    <location>
        <begin position="99"/>
        <end position="121"/>
    </location>
</feature>
<dbReference type="Gene3D" id="1.20.1080.10">
    <property type="entry name" value="Glycerol uptake facilitator protein"/>
    <property type="match status" value="1"/>
</dbReference>
<dbReference type="AlphaFoldDB" id="A0A0D2KKK2"/>
<dbReference type="FunFam" id="1.20.1080.10:FF:000024">
    <property type="entry name" value="MIP aquaporin (Eurofung)"/>
    <property type="match status" value="1"/>
</dbReference>
<organism evidence="12 13">
    <name type="scientific">Fonsecaea multimorphosa CBS 102226</name>
    <dbReference type="NCBI Taxonomy" id="1442371"/>
    <lineage>
        <taxon>Eukaryota</taxon>
        <taxon>Fungi</taxon>
        <taxon>Dikarya</taxon>
        <taxon>Ascomycota</taxon>
        <taxon>Pezizomycotina</taxon>
        <taxon>Eurotiomycetes</taxon>
        <taxon>Chaetothyriomycetidae</taxon>
        <taxon>Chaetothyriales</taxon>
        <taxon>Herpotrichiellaceae</taxon>
        <taxon>Fonsecaea</taxon>
    </lineage>
</organism>
<dbReference type="VEuPathDB" id="FungiDB:Z520_07282"/>
<evidence type="ECO:0008006" key="14">
    <source>
        <dbReference type="Google" id="ProtNLM"/>
    </source>
</evidence>
<keyword evidence="7" id="KW-0325">Glycoprotein</keyword>
<dbReference type="RefSeq" id="XP_016631291.1">
    <property type="nucleotide sequence ID" value="XM_016777781.1"/>
</dbReference>
<keyword evidence="9" id="KW-0813">Transport</keyword>
<comment type="catalytic activity">
    <reaction evidence="8">
        <text>H2O(in) = H2O(out)</text>
        <dbReference type="Rhea" id="RHEA:29667"/>
        <dbReference type="ChEBI" id="CHEBI:15377"/>
    </reaction>
</comment>
<evidence type="ECO:0000256" key="10">
    <source>
        <dbReference type="SAM" id="MobiDB-lite"/>
    </source>
</evidence>
<dbReference type="SUPFAM" id="SSF81338">
    <property type="entry name" value="Aquaporin-like"/>
    <property type="match status" value="1"/>
</dbReference>
<feature type="transmembrane region" description="Helical" evidence="11">
    <location>
        <begin position="189"/>
        <end position="208"/>
    </location>
</feature>
<dbReference type="InterPro" id="IPR000425">
    <property type="entry name" value="MIP"/>
</dbReference>
<dbReference type="Pfam" id="PF00230">
    <property type="entry name" value="MIP"/>
    <property type="match status" value="1"/>
</dbReference>
<evidence type="ECO:0000313" key="12">
    <source>
        <dbReference type="EMBL" id="KIX97168.1"/>
    </source>
</evidence>
<feature type="transmembrane region" description="Helical" evidence="11">
    <location>
        <begin position="260"/>
        <end position="280"/>
    </location>
</feature>
<evidence type="ECO:0000256" key="8">
    <source>
        <dbReference type="ARBA" id="ARBA00034651"/>
    </source>
</evidence>
<dbReference type="STRING" id="1442371.A0A0D2KKK2"/>
<evidence type="ECO:0000313" key="13">
    <source>
        <dbReference type="Proteomes" id="UP000053411"/>
    </source>
</evidence>
<accession>A0A0D2KKK2</accession>
<evidence type="ECO:0000256" key="2">
    <source>
        <dbReference type="ARBA" id="ARBA00006175"/>
    </source>
</evidence>
<feature type="region of interest" description="Disordered" evidence="10">
    <location>
        <begin position="321"/>
        <end position="375"/>
    </location>
</feature>
<dbReference type="PANTHER" id="PTHR19139:SF199">
    <property type="entry name" value="MIP17260P"/>
    <property type="match status" value="1"/>
</dbReference>
<dbReference type="EMBL" id="KN848075">
    <property type="protein sequence ID" value="KIX97168.1"/>
    <property type="molecule type" value="Genomic_DNA"/>
</dbReference>
<evidence type="ECO:0000256" key="3">
    <source>
        <dbReference type="ARBA" id="ARBA00022692"/>
    </source>
</evidence>
<keyword evidence="5 11" id="KW-1133">Transmembrane helix</keyword>
<evidence type="ECO:0000256" key="4">
    <source>
        <dbReference type="ARBA" id="ARBA00022737"/>
    </source>
</evidence>
<name>A0A0D2KKK2_9EURO</name>
<dbReference type="InterPro" id="IPR023271">
    <property type="entry name" value="Aquaporin-like"/>
</dbReference>
<dbReference type="InterPro" id="IPR034294">
    <property type="entry name" value="Aquaporin_transptr"/>
</dbReference>
<sequence>MDNINAKSGFLPGIFGHRKGKSRTGATASGEDEKMQGPKPVSFFMRIPNKPRNHFIAMAGEFVGTFLFLFFAFAGTQVANTPQTTTGNTSTDLPQGPNPIQLLYIALCFGFSLAVNAWIFFRISGGLFNPAVTLGLCLIGAVPFIRGALVFIAQMLGAMASAGVVKALFPGPLAVTTSLSGGTNKAQGLFIEMFLTAQLVFTIFMLAAEKHKGTFLAPVGIGLSLFIAELGGVYYTGGSLNPARSFGPCVANHSFPSEHWIYWVGPLLGSLLAAGFFWFIKSCEYQTANPGQDFDDLEASAYNPEEDLTRPVVSPTAVIPDRALSRGSRTSKEERSGSLQAARVGSGTTNTTLGNNTNGNATFHDRTTVPTQPAT</sequence>
<reference evidence="12 13" key="1">
    <citation type="submission" date="2015-01" db="EMBL/GenBank/DDBJ databases">
        <title>The Genome Sequence of Fonsecaea multimorphosa CBS 102226.</title>
        <authorList>
            <consortium name="The Broad Institute Genomics Platform"/>
            <person name="Cuomo C."/>
            <person name="de Hoog S."/>
            <person name="Gorbushina A."/>
            <person name="Stielow B."/>
            <person name="Teixiera M."/>
            <person name="Abouelleil A."/>
            <person name="Chapman S.B."/>
            <person name="Priest M."/>
            <person name="Young S.K."/>
            <person name="Wortman J."/>
            <person name="Nusbaum C."/>
            <person name="Birren B."/>
        </authorList>
    </citation>
    <scope>NUCLEOTIDE SEQUENCE [LARGE SCALE GENOMIC DNA]</scope>
    <source>
        <strain evidence="12 13">CBS 102226</strain>
    </source>
</reference>
<feature type="transmembrane region" description="Helical" evidence="11">
    <location>
        <begin position="55"/>
        <end position="79"/>
    </location>
</feature>
<proteinExistence type="inferred from homology"/>
<comment type="subcellular location">
    <subcellularLocation>
        <location evidence="1">Membrane</location>
        <topology evidence="1">Multi-pass membrane protein</topology>
    </subcellularLocation>
</comment>
<dbReference type="GeneID" id="27713028"/>
<keyword evidence="6 11" id="KW-0472">Membrane</keyword>
<dbReference type="GO" id="GO:0015250">
    <property type="term" value="F:water channel activity"/>
    <property type="evidence" value="ECO:0007669"/>
    <property type="project" value="TreeGrafter"/>
</dbReference>
<evidence type="ECO:0000256" key="1">
    <source>
        <dbReference type="ARBA" id="ARBA00004141"/>
    </source>
</evidence>
<feature type="compositionally biased region" description="Low complexity" evidence="10">
    <location>
        <begin position="347"/>
        <end position="360"/>
    </location>
</feature>
<evidence type="ECO:0000256" key="9">
    <source>
        <dbReference type="RuleBase" id="RU000477"/>
    </source>
</evidence>
<dbReference type="OrthoDB" id="3222at2759"/>